<feature type="non-terminal residue" evidence="1">
    <location>
        <position position="1"/>
    </location>
</feature>
<evidence type="ECO:0000313" key="1">
    <source>
        <dbReference type="EMBL" id="CAK7330693.1"/>
    </source>
</evidence>
<evidence type="ECO:0000313" key="2">
    <source>
        <dbReference type="Proteomes" id="UP001314170"/>
    </source>
</evidence>
<proteinExistence type="predicted"/>
<accession>A0AAV1R943</accession>
<protein>
    <submittedName>
        <fullName evidence="1">Uncharacterized protein</fullName>
    </submittedName>
</protein>
<dbReference type="EMBL" id="CAWUPB010000913">
    <property type="protein sequence ID" value="CAK7330693.1"/>
    <property type="molecule type" value="Genomic_DNA"/>
</dbReference>
<reference evidence="1 2" key="1">
    <citation type="submission" date="2024-01" db="EMBL/GenBank/DDBJ databases">
        <authorList>
            <person name="Waweru B."/>
        </authorList>
    </citation>
    <scope>NUCLEOTIDE SEQUENCE [LARGE SCALE GENOMIC DNA]</scope>
</reference>
<comment type="caution">
    <text evidence="1">The sequence shown here is derived from an EMBL/GenBank/DDBJ whole genome shotgun (WGS) entry which is preliminary data.</text>
</comment>
<dbReference type="AlphaFoldDB" id="A0AAV1R943"/>
<organism evidence="1 2">
    <name type="scientific">Dovyalis caffra</name>
    <dbReference type="NCBI Taxonomy" id="77055"/>
    <lineage>
        <taxon>Eukaryota</taxon>
        <taxon>Viridiplantae</taxon>
        <taxon>Streptophyta</taxon>
        <taxon>Embryophyta</taxon>
        <taxon>Tracheophyta</taxon>
        <taxon>Spermatophyta</taxon>
        <taxon>Magnoliopsida</taxon>
        <taxon>eudicotyledons</taxon>
        <taxon>Gunneridae</taxon>
        <taxon>Pentapetalae</taxon>
        <taxon>rosids</taxon>
        <taxon>fabids</taxon>
        <taxon>Malpighiales</taxon>
        <taxon>Salicaceae</taxon>
        <taxon>Flacourtieae</taxon>
        <taxon>Dovyalis</taxon>
    </lineage>
</organism>
<name>A0AAV1R943_9ROSI</name>
<keyword evidence="2" id="KW-1185">Reference proteome</keyword>
<dbReference type="Proteomes" id="UP001314170">
    <property type="component" value="Unassembled WGS sequence"/>
</dbReference>
<gene>
    <name evidence="1" type="ORF">DCAF_LOCUS8088</name>
</gene>
<sequence>PGTKHHWVSSRKVVQNIAEDKEAYDCGGFLQERPGITCERHPPGFFCATCVLRSPLPGFPPYLHVSGGPTLMVCFQPLNRPRVGRFKPTFYLVTAAKGYSLVKNWKASNSTIN</sequence>